<evidence type="ECO:0000313" key="2">
    <source>
        <dbReference type="EMBL" id="MCL7026430.1"/>
    </source>
</evidence>
<name>A0AA41S127_PAPNU</name>
<dbReference type="PANTHER" id="PTHR31973:SF195">
    <property type="entry name" value="MUDR FAMILY TRANSPOSASE"/>
    <property type="match status" value="1"/>
</dbReference>
<sequence>MKRVGDGLGIFCKDKVISSAYVPNHLVADVKKAYGRTITYRQAWIGCNRGVEHSRGSSEDSYQYLVGYSHMLEKHNPGTFTRIESDDGDVFKYYFMAIGVCLEGFKTYARPAFAVDGTHLTGEHQGMLLSAVGFDGNENIFPFAFGIVDSENNDACAWFMGELYNALGEDYCTNPDLLIITDRSIPLTNAIEEKFNNA</sequence>
<dbReference type="EMBL" id="JAJJMA010056522">
    <property type="protein sequence ID" value="MCL7026430.1"/>
    <property type="molecule type" value="Genomic_DNA"/>
</dbReference>
<gene>
    <name evidence="2" type="ORF">MKW94_026344</name>
</gene>
<organism evidence="2 3">
    <name type="scientific">Papaver nudicaule</name>
    <name type="common">Iceland poppy</name>
    <dbReference type="NCBI Taxonomy" id="74823"/>
    <lineage>
        <taxon>Eukaryota</taxon>
        <taxon>Viridiplantae</taxon>
        <taxon>Streptophyta</taxon>
        <taxon>Embryophyta</taxon>
        <taxon>Tracheophyta</taxon>
        <taxon>Spermatophyta</taxon>
        <taxon>Magnoliopsida</taxon>
        <taxon>Ranunculales</taxon>
        <taxon>Papaveraceae</taxon>
        <taxon>Papaveroideae</taxon>
        <taxon>Papaver</taxon>
    </lineage>
</organism>
<comment type="caution">
    <text evidence="2">The sequence shown here is derived from an EMBL/GenBank/DDBJ whole genome shotgun (WGS) entry which is preliminary data.</text>
</comment>
<proteinExistence type="predicted"/>
<evidence type="ECO:0000313" key="3">
    <source>
        <dbReference type="Proteomes" id="UP001177140"/>
    </source>
</evidence>
<dbReference type="AlphaFoldDB" id="A0AA41S127"/>
<dbReference type="PANTHER" id="PTHR31973">
    <property type="entry name" value="POLYPROTEIN, PUTATIVE-RELATED"/>
    <property type="match status" value="1"/>
</dbReference>
<evidence type="ECO:0000259" key="1">
    <source>
        <dbReference type="Pfam" id="PF10551"/>
    </source>
</evidence>
<accession>A0AA41S127</accession>
<keyword evidence="3" id="KW-1185">Reference proteome</keyword>
<feature type="domain" description="MULE transposase" evidence="1">
    <location>
        <begin position="114"/>
        <end position="196"/>
    </location>
</feature>
<feature type="non-terminal residue" evidence="2">
    <location>
        <position position="198"/>
    </location>
</feature>
<dbReference type="InterPro" id="IPR018289">
    <property type="entry name" value="MULE_transposase_dom"/>
</dbReference>
<reference evidence="2" key="1">
    <citation type="submission" date="2022-03" db="EMBL/GenBank/DDBJ databases">
        <title>A functionally conserved STORR gene fusion in Papaver species that diverged 16.8 million years ago.</title>
        <authorList>
            <person name="Catania T."/>
        </authorList>
    </citation>
    <scope>NUCLEOTIDE SEQUENCE</scope>
    <source>
        <strain evidence="2">S-191538</strain>
    </source>
</reference>
<protein>
    <recommendedName>
        <fullName evidence="1">MULE transposase domain-containing protein</fullName>
    </recommendedName>
</protein>
<dbReference type="Proteomes" id="UP001177140">
    <property type="component" value="Unassembled WGS sequence"/>
</dbReference>
<dbReference type="Pfam" id="PF10551">
    <property type="entry name" value="MULE"/>
    <property type="match status" value="1"/>
</dbReference>